<dbReference type="PANTHER" id="PTHR43775:SF37">
    <property type="entry name" value="SI:DKEY-61P9.11"/>
    <property type="match status" value="1"/>
</dbReference>
<name>A0A0T6LPJ8_WENVI</name>
<accession>A0A0T6LPJ8</accession>
<dbReference type="GO" id="GO:0004312">
    <property type="term" value="F:fatty acid synthase activity"/>
    <property type="evidence" value="ECO:0007669"/>
    <property type="project" value="TreeGrafter"/>
</dbReference>
<organism evidence="4 5">
    <name type="scientific">Wenjunlia vitaminophila</name>
    <name type="common">Streptomyces vitaminophilus</name>
    <dbReference type="NCBI Taxonomy" id="76728"/>
    <lineage>
        <taxon>Bacteria</taxon>
        <taxon>Bacillati</taxon>
        <taxon>Actinomycetota</taxon>
        <taxon>Actinomycetes</taxon>
        <taxon>Kitasatosporales</taxon>
        <taxon>Streptomycetaceae</taxon>
        <taxon>Wenjunlia</taxon>
    </lineage>
</organism>
<keyword evidence="2" id="KW-0597">Phosphoprotein</keyword>
<protein>
    <recommendedName>
        <fullName evidence="3">Malonyl-CoA:ACP transacylase (MAT) domain-containing protein</fullName>
    </recommendedName>
</protein>
<reference evidence="4 5" key="1">
    <citation type="submission" date="2015-10" db="EMBL/GenBank/DDBJ databases">
        <title>Draft genome sequence of pyrrolomycin-producing Streptomyces vitaminophilus.</title>
        <authorList>
            <person name="Graham D.E."/>
            <person name="Mahan K.M."/>
            <person name="Klingeman D.M."/>
            <person name="Hettich R.L."/>
            <person name="Parry R.J."/>
        </authorList>
    </citation>
    <scope>NUCLEOTIDE SEQUENCE [LARGE SCALE GENOMIC DNA]</scope>
    <source>
        <strain evidence="4 5">ATCC 31673</strain>
    </source>
</reference>
<evidence type="ECO:0000259" key="3">
    <source>
        <dbReference type="SMART" id="SM00827"/>
    </source>
</evidence>
<dbReference type="Proteomes" id="UP000050867">
    <property type="component" value="Unassembled WGS sequence"/>
</dbReference>
<dbReference type="AlphaFoldDB" id="A0A0T6LPJ8"/>
<evidence type="ECO:0000313" key="5">
    <source>
        <dbReference type="Proteomes" id="UP000050867"/>
    </source>
</evidence>
<dbReference type="STRING" id="76728.AQ490_05310"/>
<dbReference type="PANTHER" id="PTHR43775">
    <property type="entry name" value="FATTY ACID SYNTHASE"/>
    <property type="match status" value="1"/>
</dbReference>
<proteinExistence type="predicted"/>
<dbReference type="SUPFAM" id="SSF55048">
    <property type="entry name" value="Probable ACP-binding domain of malonyl-CoA ACP transacylase"/>
    <property type="match status" value="1"/>
</dbReference>
<dbReference type="SUPFAM" id="SSF52151">
    <property type="entry name" value="FabD/lysophospholipase-like"/>
    <property type="match status" value="1"/>
</dbReference>
<dbReference type="Gene3D" id="3.40.366.10">
    <property type="entry name" value="Malonyl-Coenzyme A Acyl Carrier Protein, domain 2"/>
    <property type="match status" value="1"/>
</dbReference>
<dbReference type="eggNOG" id="COG3321">
    <property type="taxonomic scope" value="Bacteria"/>
</dbReference>
<dbReference type="InterPro" id="IPR050091">
    <property type="entry name" value="PKS_NRPS_Biosynth_Enz"/>
</dbReference>
<sequence>MSAAALRPGSPVAFLFTGQGAQYPGMTARLYRESPTYRRHLDEASEALLPYTGESVSTLLLTGDARVHLTGFTQPALFAVGYALAQTVLEQEVRPGAVLGYSNGEYAAACVSGALSLADAARLVALRGSMMQGLPVGGGMLKVLAGRAEVQRLVDAERTVGIGGVNGPGEIVLSGELAALARIGGALRERGLTVVPVQVSHGFHSPLMEPVVTGFARGAIRVGGRVPRLAFYSTVRGRRLVGEPLDGPYWTEHISAPVRFSEAAAAMVRDGYGHLVEIGPRPALTRLVSRLGVAEQVRSCGNPVHDAESGVAELDRLVSEVLQRTGEPLAPLGDQVREPQAV</sequence>
<comment type="caution">
    <text evidence="4">The sequence shown here is derived from an EMBL/GenBank/DDBJ whole genome shotgun (WGS) entry which is preliminary data.</text>
</comment>
<dbReference type="InterPro" id="IPR016035">
    <property type="entry name" value="Acyl_Trfase/lysoPLipase"/>
</dbReference>
<dbReference type="RefSeq" id="WP_018383381.1">
    <property type="nucleotide sequence ID" value="NZ_LLZU01000035.1"/>
</dbReference>
<evidence type="ECO:0000256" key="1">
    <source>
        <dbReference type="ARBA" id="ARBA00022450"/>
    </source>
</evidence>
<gene>
    <name evidence="4" type="ORF">AQ490_05310</name>
</gene>
<evidence type="ECO:0000313" key="4">
    <source>
        <dbReference type="EMBL" id="KRV47791.1"/>
    </source>
</evidence>
<dbReference type="InterPro" id="IPR014043">
    <property type="entry name" value="Acyl_transferase_dom"/>
</dbReference>
<dbReference type="InterPro" id="IPR001227">
    <property type="entry name" value="Ac_transferase_dom_sf"/>
</dbReference>
<feature type="domain" description="Malonyl-CoA:ACP transacylase (MAT)" evidence="3">
    <location>
        <begin position="15"/>
        <end position="300"/>
    </location>
</feature>
<keyword evidence="1" id="KW-0596">Phosphopantetheine</keyword>
<dbReference type="OrthoDB" id="9778690at2"/>
<dbReference type="GO" id="GO:0006633">
    <property type="term" value="P:fatty acid biosynthetic process"/>
    <property type="evidence" value="ECO:0007669"/>
    <property type="project" value="TreeGrafter"/>
</dbReference>
<keyword evidence="5" id="KW-1185">Reference proteome</keyword>
<evidence type="ECO:0000256" key="2">
    <source>
        <dbReference type="ARBA" id="ARBA00022553"/>
    </source>
</evidence>
<dbReference type="EMBL" id="LLZU01000035">
    <property type="protein sequence ID" value="KRV47791.1"/>
    <property type="molecule type" value="Genomic_DNA"/>
</dbReference>
<dbReference type="SMART" id="SM00827">
    <property type="entry name" value="PKS_AT"/>
    <property type="match status" value="1"/>
</dbReference>
<dbReference type="InterPro" id="IPR016036">
    <property type="entry name" value="Malonyl_transacylase_ACP-bd"/>
</dbReference>
<dbReference type="Pfam" id="PF00698">
    <property type="entry name" value="Acyl_transf_1"/>
    <property type="match status" value="1"/>
</dbReference>